<dbReference type="GO" id="GO:0042802">
    <property type="term" value="F:identical protein binding"/>
    <property type="evidence" value="ECO:0007669"/>
    <property type="project" value="EnsemblFungi"/>
</dbReference>
<dbReference type="InterPro" id="IPR027005">
    <property type="entry name" value="PMT-like"/>
</dbReference>
<dbReference type="OrthoDB" id="292747at2759"/>
<keyword evidence="17" id="KW-1185">Reference proteome</keyword>
<dbReference type="InterPro" id="IPR036300">
    <property type="entry name" value="MIR_dom_sf"/>
</dbReference>
<dbReference type="Pfam" id="PF02366">
    <property type="entry name" value="PMT"/>
    <property type="match status" value="1"/>
</dbReference>
<dbReference type="Pfam" id="PF02815">
    <property type="entry name" value="MIR"/>
    <property type="match status" value="1"/>
</dbReference>
<keyword evidence="7" id="KW-0677">Repeat</keyword>
<organism evidence="16 17">
    <name type="scientific">Neolecta irregularis (strain DAH-3)</name>
    <dbReference type="NCBI Taxonomy" id="1198029"/>
    <lineage>
        <taxon>Eukaryota</taxon>
        <taxon>Fungi</taxon>
        <taxon>Dikarya</taxon>
        <taxon>Ascomycota</taxon>
        <taxon>Taphrinomycotina</taxon>
        <taxon>Neolectales</taxon>
        <taxon>Neolectaceae</taxon>
        <taxon>Neolecta</taxon>
    </lineage>
</organism>
<comment type="function">
    <text evidence="14">Transfers mannose from Dol-P-mannose to Ser or Thr residues on proteins.</text>
</comment>
<dbReference type="PANTHER" id="PTHR10050:SF51">
    <property type="entry name" value="PROTEIN O-MANNOSYL-TRANSFERASE 1"/>
    <property type="match status" value="1"/>
</dbReference>
<dbReference type="GO" id="GO:0004169">
    <property type="term" value="F:dolichyl-phosphate-mannose-protein mannosyltransferase activity"/>
    <property type="evidence" value="ECO:0007669"/>
    <property type="project" value="UniProtKB-UniRule"/>
</dbReference>
<evidence type="ECO:0000256" key="6">
    <source>
        <dbReference type="ARBA" id="ARBA00022692"/>
    </source>
</evidence>
<comment type="subcellular location">
    <subcellularLocation>
        <location evidence="1 14">Endoplasmic reticulum membrane</location>
        <topology evidence="1 14">Multi-pass membrane protein</topology>
    </subcellularLocation>
</comment>
<evidence type="ECO:0000256" key="1">
    <source>
        <dbReference type="ARBA" id="ARBA00004477"/>
    </source>
</evidence>
<evidence type="ECO:0000256" key="2">
    <source>
        <dbReference type="ARBA" id="ARBA00004922"/>
    </source>
</evidence>
<dbReference type="InterPro" id="IPR003342">
    <property type="entry name" value="ArnT-like_N"/>
</dbReference>
<comment type="caution">
    <text evidence="16">The sequence shown here is derived from an EMBL/GenBank/DDBJ whole genome shotgun (WGS) entry which is preliminary data.</text>
</comment>
<comment type="pathway">
    <text evidence="2 14">Protein modification; protein glycosylation.</text>
</comment>
<dbReference type="GO" id="GO:1900101">
    <property type="term" value="P:regulation of endoplasmic reticulum unfolded protein response"/>
    <property type="evidence" value="ECO:0007669"/>
    <property type="project" value="EnsemblFungi"/>
</dbReference>
<evidence type="ECO:0000256" key="7">
    <source>
        <dbReference type="ARBA" id="ARBA00022737"/>
    </source>
</evidence>
<keyword evidence="4 14" id="KW-0328">Glycosyltransferase</keyword>
<feature type="transmembrane region" description="Helical" evidence="14">
    <location>
        <begin position="632"/>
        <end position="653"/>
    </location>
</feature>
<reference evidence="16 17" key="1">
    <citation type="submission" date="2016-04" db="EMBL/GenBank/DDBJ databases">
        <title>Evolutionary innovation and constraint leading to complex multicellularity in the Ascomycota.</title>
        <authorList>
            <person name="Cisse O."/>
            <person name="Nguyen A."/>
            <person name="Hewitt D.A."/>
            <person name="Jedd G."/>
            <person name="Stajich J.E."/>
        </authorList>
    </citation>
    <scope>NUCLEOTIDE SEQUENCE [LARGE SCALE GENOMIC DNA]</scope>
    <source>
        <strain evidence="16 17">DAH-3</strain>
    </source>
</reference>
<feature type="transmembrane region" description="Helical" evidence="14">
    <location>
        <begin position="239"/>
        <end position="256"/>
    </location>
</feature>
<dbReference type="UniPathway" id="UPA00378"/>
<dbReference type="Pfam" id="PF16192">
    <property type="entry name" value="PMT_4TMC"/>
    <property type="match status" value="1"/>
</dbReference>
<feature type="transmembrane region" description="Helical" evidence="14">
    <location>
        <begin position="43"/>
        <end position="61"/>
    </location>
</feature>
<evidence type="ECO:0000256" key="9">
    <source>
        <dbReference type="ARBA" id="ARBA00022989"/>
    </source>
</evidence>
<evidence type="ECO:0000313" key="16">
    <source>
        <dbReference type="EMBL" id="OLL24886.1"/>
    </source>
</evidence>
<comment type="catalytic activity">
    <reaction evidence="13 14">
        <text>a di-trans,poly-cis-dolichyl beta-D-mannosyl phosphate + L-seryl-[protein] = 3-O-(alpha-D-mannosyl)-L-seryl-[protein] + a di-trans,poly-cis-dolichyl phosphate + H(+)</text>
        <dbReference type="Rhea" id="RHEA:17377"/>
        <dbReference type="Rhea" id="RHEA-COMP:9863"/>
        <dbReference type="Rhea" id="RHEA-COMP:13546"/>
        <dbReference type="Rhea" id="RHEA-COMP:19498"/>
        <dbReference type="Rhea" id="RHEA-COMP:19501"/>
        <dbReference type="ChEBI" id="CHEBI:15378"/>
        <dbReference type="ChEBI" id="CHEBI:29999"/>
        <dbReference type="ChEBI" id="CHEBI:57683"/>
        <dbReference type="ChEBI" id="CHEBI:58211"/>
        <dbReference type="ChEBI" id="CHEBI:137321"/>
        <dbReference type="EC" id="2.4.1.109"/>
    </reaction>
</comment>
<keyword evidence="10 14" id="KW-0472">Membrane</keyword>
<evidence type="ECO:0000256" key="8">
    <source>
        <dbReference type="ARBA" id="ARBA00022824"/>
    </source>
</evidence>
<gene>
    <name evidence="16" type="ORF">NEOLI_002633</name>
</gene>
<evidence type="ECO:0000256" key="5">
    <source>
        <dbReference type="ARBA" id="ARBA00022679"/>
    </source>
</evidence>
<evidence type="ECO:0000259" key="15">
    <source>
        <dbReference type="PROSITE" id="PS50919"/>
    </source>
</evidence>
<evidence type="ECO:0000256" key="4">
    <source>
        <dbReference type="ARBA" id="ARBA00022676"/>
    </source>
</evidence>
<dbReference type="EMBL" id="LXFE01000587">
    <property type="protein sequence ID" value="OLL24886.1"/>
    <property type="molecule type" value="Genomic_DNA"/>
</dbReference>
<keyword evidence="8 14" id="KW-0256">Endoplasmic reticulum</keyword>
<dbReference type="PANTHER" id="PTHR10050">
    <property type="entry name" value="DOLICHYL-PHOSPHATE-MANNOSE--PROTEIN MANNOSYLTRANSFERASE"/>
    <property type="match status" value="1"/>
</dbReference>
<sequence>MDANLRQRHTYSKLGKHTLPTEKKPFEDSSIISTSKRDVDTPIGRIVFSLITCLAFFTRFFKIWYPYEVVFDEVHFGKFTSYVSYLQRTYFFDVHPPFAKLAFAFVGWCIGFDGQFLFESIGDNYIQNKVPYIGLRALPAILGSLTVPLIFLIMKESGYGLLSCTLSAAFILFDNAHLAETRLILIDAMLIFFITCSFYSYIRFYKQRHDEFSREWWVWLLMTGVSLSCVISTKYVGLFTFVTIGGAVAIDLWNLLDINRGLTMASERFFKHFLARAFTLLVVPFLIYLLWFWIHFAVLTKSGPGDDFMSPEFQATLADNPMTMQAVPIQYYDTITMRHRDTKVFLHSHPDKYPLRYEDGRISSQGQQVTGYPHNDTNNFWIIVPAQVSPQEVYKDRVVKNEELIKLKHVVTSTYLLSHDVASPYFITNQEFTTIDEESAFGDRSDDATFLLKIEGGNKDTEFQSKAGPFKLLHYPSKVAMWTHPKVLPDWAFLQQEICGNKNVLQLSNIWYVEDILDLDPTRLPSDMPRKPKSIPFWKRYMELQAKMFLHNNALTGSHPYSSHPIQWPFLIRGVSFWTKESTREQVYFIGNFIGWWINVLMLAILAGIFCGDQLSTRRGLSILNSAFRTRFYNSLGFFFLAWAAHYFPFFLMGRQLFLHHYLPAHLASSLVSGALFQFLFTSTVEGPVSQRFVQGKPAVVSQRIKMPLLAYCFAALIISGLVGGFIFFAPFTYGTPGLDVDGILRRKLLDTYELHWAK</sequence>
<proteinExistence type="inferred from homology"/>
<dbReference type="AlphaFoldDB" id="A0A1U7LQD9"/>
<evidence type="ECO:0000256" key="14">
    <source>
        <dbReference type="RuleBase" id="RU367007"/>
    </source>
</evidence>
<accession>A0A1U7LQD9</accession>
<keyword evidence="11" id="KW-0325">Glycoprotein</keyword>
<feature type="transmembrane region" description="Helical" evidence="14">
    <location>
        <begin position="665"/>
        <end position="689"/>
    </location>
</feature>
<evidence type="ECO:0000256" key="10">
    <source>
        <dbReference type="ARBA" id="ARBA00023136"/>
    </source>
</evidence>
<keyword evidence="6 14" id="KW-0812">Transmembrane</keyword>
<comment type="catalytic activity">
    <reaction evidence="12 14">
        <text>a di-trans,poly-cis-dolichyl beta-D-mannosyl phosphate + L-threonyl-[protein] = 3-O-(alpha-D-mannosyl)-L-threonyl-[protein] + a di-trans,poly-cis-dolichyl phosphate + H(+)</text>
        <dbReference type="Rhea" id="RHEA:53396"/>
        <dbReference type="Rhea" id="RHEA-COMP:11060"/>
        <dbReference type="Rhea" id="RHEA-COMP:13547"/>
        <dbReference type="Rhea" id="RHEA-COMP:19498"/>
        <dbReference type="Rhea" id="RHEA-COMP:19501"/>
        <dbReference type="ChEBI" id="CHEBI:15378"/>
        <dbReference type="ChEBI" id="CHEBI:30013"/>
        <dbReference type="ChEBI" id="CHEBI:57683"/>
        <dbReference type="ChEBI" id="CHEBI:58211"/>
        <dbReference type="ChEBI" id="CHEBI:137323"/>
        <dbReference type="EC" id="2.4.1.109"/>
    </reaction>
</comment>
<feature type="domain" description="MIR" evidence="15">
    <location>
        <begin position="326"/>
        <end position="386"/>
    </location>
</feature>
<evidence type="ECO:0000256" key="12">
    <source>
        <dbReference type="ARBA" id="ARBA00045085"/>
    </source>
</evidence>
<feature type="transmembrane region" description="Helical" evidence="14">
    <location>
        <begin position="184"/>
        <end position="204"/>
    </location>
</feature>
<evidence type="ECO:0000256" key="3">
    <source>
        <dbReference type="ARBA" id="ARBA00007222"/>
    </source>
</evidence>
<dbReference type="PROSITE" id="PS50919">
    <property type="entry name" value="MIR"/>
    <property type="match status" value="1"/>
</dbReference>
<dbReference type="Gene3D" id="2.80.10.50">
    <property type="match status" value="1"/>
</dbReference>
<feature type="transmembrane region" description="Helical" evidence="14">
    <location>
        <begin position="587"/>
        <end position="611"/>
    </location>
</feature>
<feature type="transmembrane region" description="Helical" evidence="14">
    <location>
        <begin position="216"/>
        <end position="233"/>
    </location>
</feature>
<keyword evidence="5 14" id="KW-0808">Transferase</keyword>
<feature type="transmembrane region" description="Helical" evidence="14">
    <location>
        <begin position="130"/>
        <end position="152"/>
    </location>
</feature>
<dbReference type="SUPFAM" id="SSF82109">
    <property type="entry name" value="MIR domain"/>
    <property type="match status" value="1"/>
</dbReference>
<protein>
    <recommendedName>
        <fullName evidence="14">Dolichyl-phosphate-mannose--protein mannosyltransferase</fullName>
        <ecNumber evidence="14">2.4.1.109</ecNumber>
    </recommendedName>
</protein>
<evidence type="ECO:0000256" key="13">
    <source>
        <dbReference type="ARBA" id="ARBA00045102"/>
    </source>
</evidence>
<comment type="similarity">
    <text evidence="3 14">Belongs to the glycosyltransferase 39 family.</text>
</comment>
<feature type="transmembrane region" description="Helical" evidence="14">
    <location>
        <begin position="98"/>
        <end position="118"/>
    </location>
</feature>
<dbReference type="FunFam" id="2.80.10.50:FF:000044">
    <property type="entry name" value="Dolichyl-phosphate-mannose-protein mannosyltransferase 4"/>
    <property type="match status" value="1"/>
</dbReference>
<dbReference type="InterPro" id="IPR016093">
    <property type="entry name" value="MIR_motif"/>
</dbReference>
<dbReference type="OMA" id="NCHLNAP"/>
<feature type="transmembrane region" description="Helical" evidence="14">
    <location>
        <begin position="277"/>
        <end position="294"/>
    </location>
</feature>
<keyword evidence="9 14" id="KW-1133">Transmembrane helix</keyword>
<dbReference type="InterPro" id="IPR032421">
    <property type="entry name" value="PMT_4TMC"/>
</dbReference>
<evidence type="ECO:0000256" key="11">
    <source>
        <dbReference type="ARBA" id="ARBA00023180"/>
    </source>
</evidence>
<name>A0A1U7LQD9_NEOID</name>
<dbReference type="GO" id="GO:0097586">
    <property type="term" value="C:dolichyl-phosphate-mannose-protein mannosyltransferase Pmt4p homodimer complex"/>
    <property type="evidence" value="ECO:0007669"/>
    <property type="project" value="EnsemblFungi"/>
</dbReference>
<evidence type="ECO:0000313" key="17">
    <source>
        <dbReference type="Proteomes" id="UP000186594"/>
    </source>
</evidence>
<dbReference type="CDD" id="cd23285">
    <property type="entry name" value="beta-trefoil_MIR_PMT4-like"/>
    <property type="match status" value="1"/>
</dbReference>
<dbReference type="EC" id="2.4.1.109" evidence="14"/>
<dbReference type="STRING" id="1198029.A0A1U7LQD9"/>
<dbReference type="SMART" id="SM00472">
    <property type="entry name" value="MIR"/>
    <property type="match status" value="2"/>
</dbReference>
<feature type="transmembrane region" description="Helical" evidence="14">
    <location>
        <begin position="709"/>
        <end position="730"/>
    </location>
</feature>
<dbReference type="Proteomes" id="UP000186594">
    <property type="component" value="Unassembled WGS sequence"/>
</dbReference>